<dbReference type="Proteomes" id="UP000520814">
    <property type="component" value="Unassembled WGS sequence"/>
</dbReference>
<keyword evidence="2" id="KW-1185">Reference proteome</keyword>
<dbReference type="AlphaFoldDB" id="A0A7W9W748"/>
<proteinExistence type="predicted"/>
<organism evidence="1 2">
    <name type="scientific">Armatimonas rosea</name>
    <dbReference type="NCBI Taxonomy" id="685828"/>
    <lineage>
        <taxon>Bacteria</taxon>
        <taxon>Bacillati</taxon>
        <taxon>Armatimonadota</taxon>
        <taxon>Armatimonadia</taxon>
        <taxon>Armatimonadales</taxon>
        <taxon>Armatimonadaceae</taxon>
        <taxon>Armatimonas</taxon>
    </lineage>
</organism>
<reference evidence="1 2" key="1">
    <citation type="submission" date="2020-08" db="EMBL/GenBank/DDBJ databases">
        <title>Genomic Encyclopedia of Type Strains, Phase IV (KMG-IV): sequencing the most valuable type-strain genomes for metagenomic binning, comparative biology and taxonomic classification.</title>
        <authorList>
            <person name="Goeker M."/>
        </authorList>
    </citation>
    <scope>NUCLEOTIDE SEQUENCE [LARGE SCALE GENOMIC DNA]</scope>
    <source>
        <strain evidence="1 2">DSM 23562</strain>
    </source>
</reference>
<evidence type="ECO:0000313" key="2">
    <source>
        <dbReference type="Proteomes" id="UP000520814"/>
    </source>
</evidence>
<dbReference type="EMBL" id="JACHGW010000002">
    <property type="protein sequence ID" value="MBB6050851.1"/>
    <property type="molecule type" value="Genomic_DNA"/>
</dbReference>
<sequence length="260" mass="30063">MAIIDYQLDDIIEIRLTASQPLTTRDGLSEVLDALVEITQDIVVLADRHEDAYGFRLTALDSEGGELDEPEFFASVGNHPELWEKTAEYVRNITQFNQTNEVFNIAENPYHDEEHEAGRFAIEMLVMKKPEYMADYAEFIWFIDNGHSCIELEDIQRPIKKWGLCEPALQLLAASFYILYNHPFTKILDGLSLPEFLRESEALDHFILDLYVGGYIRRWKSWPSYLTELADELIKILLPDSPIGQQRLQKLVREREASHG</sequence>
<comment type="caution">
    <text evidence="1">The sequence shown here is derived from an EMBL/GenBank/DDBJ whole genome shotgun (WGS) entry which is preliminary data.</text>
</comment>
<gene>
    <name evidence="1" type="ORF">HNQ39_002642</name>
</gene>
<protein>
    <submittedName>
        <fullName evidence="1">Uncharacterized protein</fullName>
    </submittedName>
</protein>
<name>A0A7W9W748_ARMRO</name>
<accession>A0A7W9W748</accession>
<evidence type="ECO:0000313" key="1">
    <source>
        <dbReference type="EMBL" id="MBB6050851.1"/>
    </source>
</evidence>
<dbReference type="RefSeq" id="WP_184196549.1">
    <property type="nucleotide sequence ID" value="NZ_JACHGW010000002.1"/>
</dbReference>